<feature type="region of interest" description="Disordered" evidence="1">
    <location>
        <begin position="48"/>
        <end position="69"/>
    </location>
</feature>
<dbReference type="EMBL" id="BMAO01027618">
    <property type="protein sequence ID" value="GFR18449.1"/>
    <property type="molecule type" value="Genomic_DNA"/>
</dbReference>
<accession>A0A8X6H816</accession>
<evidence type="ECO:0000313" key="2">
    <source>
        <dbReference type="EMBL" id="GFR18449.1"/>
    </source>
</evidence>
<sequence length="128" mass="14708">MQIKTINALEALFQTHHEKTQFHGKLVYWLNNSQPFCSLQRVMDGLSVSQSRPSPQHFIKNSIPSWRDVPNPSRMRRRWLIVTSKTKGPFCLDSPKERCRQSQLDTTKTSSITVREDLLGSSSAFSTD</sequence>
<protein>
    <submittedName>
        <fullName evidence="2">Uncharacterized protein</fullName>
    </submittedName>
</protein>
<evidence type="ECO:0000256" key="1">
    <source>
        <dbReference type="SAM" id="MobiDB-lite"/>
    </source>
</evidence>
<gene>
    <name evidence="2" type="ORF">TNCT_166021</name>
</gene>
<dbReference type="Proteomes" id="UP000887116">
    <property type="component" value="Unassembled WGS sequence"/>
</dbReference>
<keyword evidence="3" id="KW-1185">Reference proteome</keyword>
<comment type="caution">
    <text evidence="2">The sequence shown here is derived from an EMBL/GenBank/DDBJ whole genome shotgun (WGS) entry which is preliminary data.</text>
</comment>
<reference evidence="2" key="1">
    <citation type="submission" date="2020-07" db="EMBL/GenBank/DDBJ databases">
        <title>Multicomponent nature underlies the extraordinary mechanical properties of spider dragline silk.</title>
        <authorList>
            <person name="Kono N."/>
            <person name="Nakamura H."/>
            <person name="Mori M."/>
            <person name="Yoshida Y."/>
            <person name="Ohtoshi R."/>
            <person name="Malay A.D."/>
            <person name="Moran D.A.P."/>
            <person name="Tomita M."/>
            <person name="Numata K."/>
            <person name="Arakawa K."/>
        </authorList>
    </citation>
    <scope>NUCLEOTIDE SEQUENCE</scope>
</reference>
<evidence type="ECO:0000313" key="3">
    <source>
        <dbReference type="Proteomes" id="UP000887116"/>
    </source>
</evidence>
<name>A0A8X6H816_TRICU</name>
<proteinExistence type="predicted"/>
<organism evidence="2 3">
    <name type="scientific">Trichonephila clavata</name>
    <name type="common">Joro spider</name>
    <name type="synonym">Nephila clavata</name>
    <dbReference type="NCBI Taxonomy" id="2740835"/>
    <lineage>
        <taxon>Eukaryota</taxon>
        <taxon>Metazoa</taxon>
        <taxon>Ecdysozoa</taxon>
        <taxon>Arthropoda</taxon>
        <taxon>Chelicerata</taxon>
        <taxon>Arachnida</taxon>
        <taxon>Araneae</taxon>
        <taxon>Araneomorphae</taxon>
        <taxon>Entelegynae</taxon>
        <taxon>Araneoidea</taxon>
        <taxon>Nephilidae</taxon>
        <taxon>Trichonephila</taxon>
    </lineage>
</organism>
<dbReference type="AlphaFoldDB" id="A0A8X6H816"/>